<evidence type="ECO:0000256" key="3">
    <source>
        <dbReference type="SAM" id="SignalP"/>
    </source>
</evidence>
<dbReference type="PANTHER" id="PTHR10036">
    <property type="entry name" value="CD59 GLYCOPROTEIN"/>
    <property type="match status" value="1"/>
</dbReference>
<sequence length="228" mass="24173">MHLYGALVLFMTLSAACGLRCYTCTATEPKSCTDTKSCAVIFNRCYSLKVEGYDMITKGCQTSVACLYGVLAILFMTLSTACGLRCYTCTAATPKSCTLLYTCPAHLNRCSSLNENGLITKGCQNSGACFYGVLTILFMTLSTAYGIKCYSCGPTDPKSCTTTISCSDPFDCCFSLDVNGVTTKGCQTSALCVKPMDCCQGDLCNSAIPTGPSVILLLVSSAIITLFL</sequence>
<feature type="signal peptide" evidence="3">
    <location>
        <begin position="1"/>
        <end position="18"/>
    </location>
</feature>
<keyword evidence="5" id="KW-1185">Reference proteome</keyword>
<organism evidence="4 5">
    <name type="scientific">Lates japonicus</name>
    <name type="common">Japanese lates</name>
    <dbReference type="NCBI Taxonomy" id="270547"/>
    <lineage>
        <taxon>Eukaryota</taxon>
        <taxon>Metazoa</taxon>
        <taxon>Chordata</taxon>
        <taxon>Craniata</taxon>
        <taxon>Vertebrata</taxon>
        <taxon>Euteleostomi</taxon>
        <taxon>Actinopterygii</taxon>
        <taxon>Neopterygii</taxon>
        <taxon>Teleostei</taxon>
        <taxon>Neoteleostei</taxon>
        <taxon>Acanthomorphata</taxon>
        <taxon>Carangaria</taxon>
        <taxon>Carangaria incertae sedis</taxon>
        <taxon>Centropomidae</taxon>
        <taxon>Lates</taxon>
    </lineage>
</organism>
<keyword evidence="1 3" id="KW-0732">Signal</keyword>
<dbReference type="PANTHER" id="PTHR10036:SF24">
    <property type="entry name" value="CD59 GLYCOPROTEIN"/>
    <property type="match status" value="1"/>
</dbReference>
<dbReference type="Proteomes" id="UP001279410">
    <property type="component" value="Unassembled WGS sequence"/>
</dbReference>
<name>A0AAD3R410_LATJO</name>
<evidence type="ECO:0000313" key="5">
    <source>
        <dbReference type="Proteomes" id="UP001279410"/>
    </source>
</evidence>
<dbReference type="AlphaFoldDB" id="A0AAD3R410"/>
<feature type="chain" id="PRO_5042250037" evidence="3">
    <location>
        <begin position="19"/>
        <end position="228"/>
    </location>
</feature>
<dbReference type="InterPro" id="IPR045860">
    <property type="entry name" value="Snake_toxin-like_sf"/>
</dbReference>
<accession>A0AAD3R410</accession>
<evidence type="ECO:0000256" key="1">
    <source>
        <dbReference type="ARBA" id="ARBA00022729"/>
    </source>
</evidence>
<dbReference type="EMBL" id="BRZM01000019">
    <property type="protein sequence ID" value="GLD54195.1"/>
    <property type="molecule type" value="Genomic_DNA"/>
</dbReference>
<dbReference type="SUPFAM" id="SSF57302">
    <property type="entry name" value="Snake toxin-like"/>
    <property type="match status" value="2"/>
</dbReference>
<dbReference type="Gene3D" id="2.10.60.10">
    <property type="entry name" value="CD59"/>
    <property type="match status" value="1"/>
</dbReference>
<evidence type="ECO:0000256" key="2">
    <source>
        <dbReference type="ARBA" id="ARBA00023157"/>
    </source>
</evidence>
<keyword evidence="2" id="KW-1015">Disulfide bond</keyword>
<proteinExistence type="predicted"/>
<gene>
    <name evidence="4" type="ORF">AKAME5_000685000</name>
</gene>
<evidence type="ECO:0000313" key="4">
    <source>
        <dbReference type="EMBL" id="GLD54195.1"/>
    </source>
</evidence>
<protein>
    <submittedName>
        <fullName evidence="4">Uncharacterized protein</fullName>
    </submittedName>
</protein>
<comment type="caution">
    <text evidence="4">The sequence shown here is derived from an EMBL/GenBank/DDBJ whole genome shotgun (WGS) entry which is preliminary data.</text>
</comment>
<reference evidence="4" key="1">
    <citation type="submission" date="2022-08" db="EMBL/GenBank/DDBJ databases">
        <title>Genome sequencing of akame (Lates japonicus).</title>
        <authorList>
            <person name="Hashiguchi Y."/>
            <person name="Takahashi H."/>
        </authorList>
    </citation>
    <scope>NUCLEOTIDE SEQUENCE</scope>
    <source>
        <strain evidence="4">Kochi</strain>
    </source>
</reference>